<evidence type="ECO:0000256" key="5">
    <source>
        <dbReference type="ARBA" id="ARBA00022741"/>
    </source>
</evidence>
<dbReference type="AlphaFoldDB" id="A0A9Q0BW88"/>
<evidence type="ECO:0000256" key="11">
    <source>
        <dbReference type="ARBA" id="ARBA00023242"/>
    </source>
</evidence>
<dbReference type="InterPro" id="IPR027417">
    <property type="entry name" value="P-loop_NTPase"/>
</dbReference>
<keyword evidence="9" id="KW-0233">DNA recombination</keyword>
<feature type="coiled-coil region" evidence="12">
    <location>
        <begin position="524"/>
        <end position="579"/>
    </location>
</feature>
<comment type="subcellular location">
    <subcellularLocation>
        <location evidence="2">Chromosome</location>
    </subcellularLocation>
    <subcellularLocation>
        <location evidence="1">Nucleus</location>
    </subcellularLocation>
</comment>
<dbReference type="Proteomes" id="UP001059596">
    <property type="component" value="Chromosome 3R"/>
</dbReference>
<evidence type="ECO:0000256" key="13">
    <source>
        <dbReference type="SAM" id="MobiDB-lite"/>
    </source>
</evidence>
<evidence type="ECO:0000256" key="3">
    <source>
        <dbReference type="ARBA" id="ARBA00006793"/>
    </source>
</evidence>
<dbReference type="GO" id="GO:0003697">
    <property type="term" value="F:single-stranded DNA binding"/>
    <property type="evidence" value="ECO:0007669"/>
    <property type="project" value="TreeGrafter"/>
</dbReference>
<evidence type="ECO:0000256" key="10">
    <source>
        <dbReference type="ARBA" id="ARBA00023204"/>
    </source>
</evidence>
<dbReference type="GO" id="GO:0005634">
    <property type="term" value="C:nucleus"/>
    <property type="evidence" value="ECO:0007669"/>
    <property type="project" value="UniProtKB-SubCell"/>
</dbReference>
<keyword evidence="6" id="KW-0227">DNA damage</keyword>
<evidence type="ECO:0000256" key="1">
    <source>
        <dbReference type="ARBA" id="ARBA00004123"/>
    </source>
</evidence>
<keyword evidence="16" id="KW-1185">Reference proteome</keyword>
<dbReference type="PANTHER" id="PTHR19306:SF6">
    <property type="entry name" value="STRUCTURAL MAINTENANCE OF CHROMOSOMES PROTEIN 6"/>
    <property type="match status" value="1"/>
</dbReference>
<feature type="coiled-coil region" evidence="12">
    <location>
        <begin position="352"/>
        <end position="439"/>
    </location>
</feature>
<dbReference type="EMBL" id="JAMKOV010000001">
    <property type="protein sequence ID" value="KAI8046882.1"/>
    <property type="molecule type" value="Genomic_DNA"/>
</dbReference>
<dbReference type="GO" id="GO:0005524">
    <property type="term" value="F:ATP binding"/>
    <property type="evidence" value="ECO:0007669"/>
    <property type="project" value="UniProtKB-KW"/>
</dbReference>
<evidence type="ECO:0000256" key="7">
    <source>
        <dbReference type="ARBA" id="ARBA00022840"/>
    </source>
</evidence>
<feature type="coiled-coil region" evidence="12">
    <location>
        <begin position="795"/>
        <end position="822"/>
    </location>
</feature>
<dbReference type="GO" id="GO:0035861">
    <property type="term" value="C:site of double-strand break"/>
    <property type="evidence" value="ECO:0007669"/>
    <property type="project" value="TreeGrafter"/>
</dbReference>
<keyword evidence="8 12" id="KW-0175">Coiled coil</keyword>
<evidence type="ECO:0000313" key="15">
    <source>
        <dbReference type="EMBL" id="KAI8046882.1"/>
    </source>
</evidence>
<organism evidence="15 16">
    <name type="scientific">Drosophila gunungcola</name>
    <name type="common">fruit fly</name>
    <dbReference type="NCBI Taxonomy" id="103775"/>
    <lineage>
        <taxon>Eukaryota</taxon>
        <taxon>Metazoa</taxon>
        <taxon>Ecdysozoa</taxon>
        <taxon>Arthropoda</taxon>
        <taxon>Hexapoda</taxon>
        <taxon>Insecta</taxon>
        <taxon>Pterygota</taxon>
        <taxon>Neoptera</taxon>
        <taxon>Endopterygota</taxon>
        <taxon>Diptera</taxon>
        <taxon>Brachycera</taxon>
        <taxon>Muscomorpha</taxon>
        <taxon>Ephydroidea</taxon>
        <taxon>Drosophilidae</taxon>
        <taxon>Drosophila</taxon>
        <taxon>Sophophora</taxon>
    </lineage>
</organism>
<dbReference type="SUPFAM" id="SSF52540">
    <property type="entry name" value="P-loop containing nucleoside triphosphate hydrolases"/>
    <property type="match status" value="2"/>
</dbReference>
<keyword evidence="11" id="KW-0539">Nucleus</keyword>
<proteinExistence type="inferred from homology"/>
<protein>
    <recommendedName>
        <fullName evidence="14">RecF/RecN/SMC N-terminal domain-containing protein</fullName>
    </recommendedName>
</protein>
<evidence type="ECO:0000259" key="14">
    <source>
        <dbReference type="Pfam" id="PF02463"/>
    </source>
</evidence>
<evidence type="ECO:0000256" key="2">
    <source>
        <dbReference type="ARBA" id="ARBA00004286"/>
    </source>
</evidence>
<dbReference type="Gene3D" id="3.40.50.300">
    <property type="entry name" value="P-loop containing nucleotide triphosphate hydrolases"/>
    <property type="match status" value="2"/>
</dbReference>
<feature type="region of interest" description="Disordered" evidence="13">
    <location>
        <begin position="68"/>
        <end position="151"/>
    </location>
</feature>
<feature type="coiled-coil region" evidence="12">
    <location>
        <begin position="872"/>
        <end position="941"/>
    </location>
</feature>
<accession>A0A9Q0BW88</accession>
<feature type="compositionally biased region" description="Acidic residues" evidence="13">
    <location>
        <begin position="109"/>
        <end position="132"/>
    </location>
</feature>
<name>A0A9Q0BW88_9MUSC</name>
<evidence type="ECO:0000256" key="4">
    <source>
        <dbReference type="ARBA" id="ARBA00022454"/>
    </source>
</evidence>
<keyword evidence="5" id="KW-0547">Nucleotide-binding</keyword>
<keyword evidence="10" id="KW-0234">DNA repair</keyword>
<evidence type="ECO:0000256" key="12">
    <source>
        <dbReference type="SAM" id="Coils"/>
    </source>
</evidence>
<dbReference type="Pfam" id="PF02463">
    <property type="entry name" value="SMC_N"/>
    <property type="match status" value="1"/>
</dbReference>
<feature type="compositionally biased region" description="Low complexity" evidence="13">
    <location>
        <begin position="133"/>
        <end position="147"/>
    </location>
</feature>
<comment type="similarity">
    <text evidence="3">Belongs to the SMC family. SMC6 subfamily.</text>
</comment>
<keyword evidence="7" id="KW-0067">ATP-binding</keyword>
<dbReference type="GO" id="GO:0003684">
    <property type="term" value="F:damaged DNA binding"/>
    <property type="evidence" value="ECO:0007669"/>
    <property type="project" value="TreeGrafter"/>
</dbReference>
<evidence type="ECO:0000256" key="9">
    <source>
        <dbReference type="ARBA" id="ARBA00023172"/>
    </source>
</evidence>
<reference evidence="15" key="1">
    <citation type="journal article" date="2023" name="Genome Biol. Evol.">
        <title>Long-read-based Genome Assembly of Drosophila gunungcola Reveals Fewer Chemosensory Genes in Flower-breeding Species.</title>
        <authorList>
            <person name="Negi A."/>
            <person name="Liao B.Y."/>
            <person name="Yeh S.D."/>
        </authorList>
    </citation>
    <scope>NUCLEOTIDE SEQUENCE</scope>
    <source>
        <strain evidence="15">Sukarami</strain>
    </source>
</reference>
<dbReference type="PANTHER" id="PTHR19306">
    <property type="entry name" value="STRUCTURAL MAINTENANCE OF CHROMOSOMES 5,6 SMC5, SMC6"/>
    <property type="match status" value="1"/>
</dbReference>
<evidence type="ECO:0000256" key="8">
    <source>
        <dbReference type="ARBA" id="ARBA00023054"/>
    </source>
</evidence>
<dbReference type="GO" id="GO:0030915">
    <property type="term" value="C:Smc5-Smc6 complex"/>
    <property type="evidence" value="ECO:0007669"/>
    <property type="project" value="TreeGrafter"/>
</dbReference>
<evidence type="ECO:0000313" key="16">
    <source>
        <dbReference type="Proteomes" id="UP001059596"/>
    </source>
</evidence>
<comment type="caution">
    <text evidence="15">The sequence shown here is derived from an EMBL/GenBank/DDBJ whole genome shotgun (WGS) entry which is preliminary data.</text>
</comment>
<evidence type="ECO:0000256" key="6">
    <source>
        <dbReference type="ARBA" id="ARBA00022763"/>
    </source>
</evidence>
<gene>
    <name evidence="15" type="ORF">M5D96_003098</name>
</gene>
<keyword evidence="4" id="KW-0158">Chromosome</keyword>
<sequence length="1202" mass="138563">MCSSAFSRSWDFTFFSKLCTSSSSSWSNQSSSEPDMVLSVIIKKTQFFFFFVLYVVLNRPALFTRRETNQMERSRSGAVRRRNAADSDSDGSTAAPSRKRSKRLPQIESETDVEMENVEYLEEEGEEEESFEEASTSQAARSQSSRACQTGRKMSRRACNFTLPTELSIPTAFDRCGKVISMRLTNFMCHSNLFMEFGPNINFLVGNNGSGKSAVITALALGLTSSARATNRASSIQKLIKNGEASATIAITLSNAGLRPFKADIFGPHLTVVRQIRHSSSTYDLQDARGRSVSKKVAEIRRMLLCFGINVENPIFVLNQEAAREFLKELEPASNYRLLMKATQLDVCTSSLTECHAQRRHFTQDLDQLEKKRDAVAKQVEAEEEKLSILKNKEVVKEKLEQCRVKLAWMAVTRYQEELNNLEHSIKLIENKKAKLEHTTSKKESTQATMTQQLKEFEATKNQILATYKIQDEKLRTAKRAVQDLLLKTSSIKAQIGNAERRMREDQHAYDECEKLIGNYHADFNRVKEQREEHANKMEALKEQVANSEEIIARLREEQQQIKREITSVQERVDAIKNERIKLHKSKQSINWEIEALSRNKSNKLSVYGEQAIKVVQTLHTQYAGSNMHRMPRGPLGQYISAPNPKYRDLVENQLMSCLRSYIVSSDNERKSLRELLQNKFQGGNIPTIITSPFTDRVYDVSRNKVRPTTPNTTVLIDEINCDDPVVMNYLIDMLRIETVLVTESKEIAEFLTSDLENVPPHLTKVLVPNLGLEYIPTPNYAVYSTRINPARYIHINVDDRIRQLQMEQSELQEKEASLEIDYMQHRKKLESTQLESTKKSSMIGQNQSKNQRAMQQIMELQNFDYQELPEYDRLKSHLADSGEKIEKCREERQMLQQKLSEIQERRAQFEATAADESKVLEGINEKLSTLDTEAREVESKIRSLDLHYEENTRNFQKTLQLERKMIGEKETVLNDLEKARIEAEKMGEFIATTQSEEKIRESISRYKSKIKQVEQLNYNPEEVERGLITLRDDLDLQARHLAVVDSVIKKLRMAYHQRAQLFQRSRHHYFTMVQFQFEQALAMRQFKVSFETSDKEKTWKINVFPPSGNETSNTRSLSGGERSFTTVSLLKGLWSTSDHPFYFLDEYDVFTDEVNRKFITEILIGEGLEWMSRQYCFLTPQDTAVEASDHITVHKLEAPDR</sequence>
<dbReference type="GO" id="GO:0000724">
    <property type="term" value="P:double-strand break repair via homologous recombination"/>
    <property type="evidence" value="ECO:0007669"/>
    <property type="project" value="TreeGrafter"/>
</dbReference>
<feature type="domain" description="RecF/RecN/SMC N-terminal" evidence="14">
    <location>
        <begin position="182"/>
        <end position="1164"/>
    </location>
</feature>
<dbReference type="InterPro" id="IPR003395">
    <property type="entry name" value="RecF/RecN/SMC_N"/>
</dbReference>